<dbReference type="Gene3D" id="1.10.110.10">
    <property type="entry name" value="Plant lipid-transfer and hydrophobic proteins"/>
    <property type="match status" value="1"/>
</dbReference>
<protein>
    <recommendedName>
        <fullName evidence="1">Bifunctional inhibitor/plant lipid transfer protein/seed storage helical domain-containing protein</fullName>
    </recommendedName>
</protein>
<dbReference type="AlphaFoldDB" id="B6VEN2"/>
<sequence>VLTMHACMCAVFLSPIAKQAGINPAVAIGIPKRCNIANRYAGKSCGNWSEVRFIDTSASLRSLSSVTKFHIHNRQI</sequence>
<accession>B6VEN2</accession>
<dbReference type="EMBL" id="FJ379972">
    <property type="protein sequence ID" value="ACJ09611.1"/>
    <property type="molecule type" value="mRNA"/>
</dbReference>
<reference evidence="2" key="1">
    <citation type="submission" date="2008-10" db="EMBL/GenBank/DDBJ databases">
        <title>Cloning and characterization of cold regulated sequences in cypress (Cupressus sempervirens).</title>
        <authorList>
            <person name="Pedron L."/>
            <person name="Baldi P."/>
            <person name="La Porta N."/>
        </authorList>
    </citation>
    <scope>NUCLEOTIDE SEQUENCE</scope>
    <source>
        <strain evidence="2">Cyplp090</strain>
    </source>
</reference>
<feature type="non-terminal residue" evidence="2">
    <location>
        <position position="1"/>
    </location>
</feature>
<dbReference type="CDD" id="cd00010">
    <property type="entry name" value="AAI_LTSS"/>
    <property type="match status" value="1"/>
</dbReference>
<evidence type="ECO:0000313" key="2">
    <source>
        <dbReference type="EMBL" id="ACJ09611.1"/>
    </source>
</evidence>
<organism evidence="2">
    <name type="scientific">Cupressus sempervirens</name>
    <name type="common">Italian cypress</name>
    <dbReference type="NCBI Taxonomy" id="13469"/>
    <lineage>
        <taxon>Eukaryota</taxon>
        <taxon>Viridiplantae</taxon>
        <taxon>Streptophyta</taxon>
        <taxon>Embryophyta</taxon>
        <taxon>Tracheophyta</taxon>
        <taxon>Spermatophyta</taxon>
        <taxon>Pinopsida</taxon>
        <taxon>Pinidae</taxon>
        <taxon>Conifers II</taxon>
        <taxon>Cupressales</taxon>
        <taxon>Cupressaceae</taxon>
        <taxon>Cupressus</taxon>
    </lineage>
</organism>
<feature type="domain" description="Bifunctional inhibitor/plant lipid transfer protein/seed storage helical" evidence="1">
    <location>
        <begin position="5"/>
        <end position="45"/>
    </location>
</feature>
<name>B6VEN2_CUPSE</name>
<evidence type="ECO:0000259" key="1">
    <source>
        <dbReference type="Pfam" id="PF14368"/>
    </source>
</evidence>
<dbReference type="SUPFAM" id="SSF47699">
    <property type="entry name" value="Bifunctional inhibitor/lipid-transfer protein/seed storage 2S albumin"/>
    <property type="match status" value="1"/>
</dbReference>
<proteinExistence type="evidence at transcript level"/>
<dbReference type="Pfam" id="PF14368">
    <property type="entry name" value="LTP_2"/>
    <property type="match status" value="1"/>
</dbReference>
<dbReference type="InterPro" id="IPR036312">
    <property type="entry name" value="Bifun_inhib/LTP/seed_sf"/>
</dbReference>
<dbReference type="InterPro" id="IPR016140">
    <property type="entry name" value="Bifunc_inhib/LTP/seed_store"/>
</dbReference>